<keyword evidence="3" id="KW-1185">Reference proteome</keyword>
<evidence type="ECO:0000313" key="3">
    <source>
        <dbReference type="Proteomes" id="UP001230328"/>
    </source>
</evidence>
<name>A0ABU0SIY8_9ACTN</name>
<reference evidence="2 3" key="1">
    <citation type="submission" date="2023-07" db="EMBL/GenBank/DDBJ databases">
        <title>Comparative genomics of wheat-associated soil bacteria to identify genetic determinants of phenazine resistance.</title>
        <authorList>
            <person name="Mouncey N."/>
        </authorList>
    </citation>
    <scope>NUCLEOTIDE SEQUENCE [LARGE SCALE GENOMIC DNA]</scope>
    <source>
        <strain evidence="2 3">V2I4</strain>
    </source>
</reference>
<organism evidence="2 3">
    <name type="scientific">Streptomyces umbrinus</name>
    <dbReference type="NCBI Taxonomy" id="67370"/>
    <lineage>
        <taxon>Bacteria</taxon>
        <taxon>Bacillati</taxon>
        <taxon>Actinomycetota</taxon>
        <taxon>Actinomycetes</taxon>
        <taxon>Kitasatosporales</taxon>
        <taxon>Streptomycetaceae</taxon>
        <taxon>Streptomyces</taxon>
        <taxon>Streptomyces phaeochromogenes group</taxon>
    </lineage>
</organism>
<evidence type="ECO:0000313" key="2">
    <source>
        <dbReference type="EMBL" id="MDQ1022646.1"/>
    </source>
</evidence>
<feature type="compositionally biased region" description="Low complexity" evidence="1">
    <location>
        <begin position="59"/>
        <end position="81"/>
    </location>
</feature>
<accession>A0ABU0SIY8</accession>
<comment type="caution">
    <text evidence="2">The sequence shown here is derived from an EMBL/GenBank/DDBJ whole genome shotgun (WGS) entry which is preliminary data.</text>
</comment>
<feature type="region of interest" description="Disordered" evidence="1">
    <location>
        <begin position="58"/>
        <end position="81"/>
    </location>
</feature>
<gene>
    <name evidence="2" type="ORF">QF035_000228</name>
</gene>
<evidence type="ECO:0000256" key="1">
    <source>
        <dbReference type="SAM" id="MobiDB-lite"/>
    </source>
</evidence>
<dbReference type="Proteomes" id="UP001230328">
    <property type="component" value="Unassembled WGS sequence"/>
</dbReference>
<dbReference type="RefSeq" id="WP_307517518.1">
    <property type="nucleotide sequence ID" value="NZ_JAUSZI010000002.1"/>
</dbReference>
<feature type="region of interest" description="Disordered" evidence="1">
    <location>
        <begin position="1"/>
        <end position="24"/>
    </location>
</feature>
<protein>
    <submittedName>
        <fullName evidence="2">Uncharacterized protein</fullName>
    </submittedName>
</protein>
<dbReference type="EMBL" id="JAUSZI010000002">
    <property type="protein sequence ID" value="MDQ1022646.1"/>
    <property type="molecule type" value="Genomic_DNA"/>
</dbReference>
<proteinExistence type="predicted"/>
<sequence length="81" mass="7796">MATKASSLPPSSPHPSGALTGSGALQTVQDLTANPTVQQLLSGIAGGVSGAVATKVLNRPSRSDGSAGASGSNQQGPSPQE</sequence>